<name>A0ABN4HUQ0_9BURK</name>
<organism evidence="1 2">
    <name type="scientific">Herbaspirillum hiltneri N3</name>
    <dbReference type="NCBI Taxonomy" id="1262470"/>
    <lineage>
        <taxon>Bacteria</taxon>
        <taxon>Pseudomonadati</taxon>
        <taxon>Pseudomonadota</taxon>
        <taxon>Betaproteobacteria</taxon>
        <taxon>Burkholderiales</taxon>
        <taxon>Oxalobacteraceae</taxon>
        <taxon>Herbaspirillum</taxon>
    </lineage>
</organism>
<protein>
    <submittedName>
        <fullName evidence="1">Uncharacterized protein</fullName>
    </submittedName>
</protein>
<gene>
    <name evidence="1" type="ORF">F506_02640</name>
</gene>
<dbReference type="Proteomes" id="UP000063429">
    <property type="component" value="Chromosome"/>
</dbReference>
<evidence type="ECO:0000313" key="2">
    <source>
        <dbReference type="Proteomes" id="UP000063429"/>
    </source>
</evidence>
<sequence length="252" mass="28832">MKAEDFLDAVQTYCTHFPLMLPEQWGWWEPLDRSFDAGNLTDLIPEKGACETVYWQRKRSPKMEGTFDVRWQSKSTQVSSTHAKIGFTSELGKIDQTTLLGYLKTASEYSKADFAFVDVLAEQYRDFAIASGSAPYGERFMFFTHLLRHWLPDVFWGTVFGPPYVRLLGKDRLLSAPAYLVEELGAETIYVQLTENLTDVVEDGNAIQSFRTAFKQHFRDDVFFVPEKAYDRSERGPVGDVFATPVFELIAD</sequence>
<accession>A0ABN4HUQ0</accession>
<dbReference type="EMBL" id="CP011409">
    <property type="protein sequence ID" value="AKZ61713.1"/>
    <property type="molecule type" value="Genomic_DNA"/>
</dbReference>
<proteinExistence type="predicted"/>
<reference evidence="2" key="1">
    <citation type="journal article" date="2015" name="Genome Announc.">
        <title>Complete Genome Sequence of Herbaspirillum hiltneri N3 (DSM 17495), Isolated from Surface-Sterilized Wheat Roots.</title>
        <authorList>
            <person name="Guizelini D."/>
            <person name="Saizaki P.M."/>
            <person name="Coimbra N.A."/>
            <person name="Weiss V.A."/>
            <person name="Faoro H."/>
            <person name="Sfeir M.Z."/>
            <person name="Baura V.A."/>
            <person name="Monteiro R.A."/>
            <person name="Chubatsu L.S."/>
            <person name="Souza E.M."/>
            <person name="Cruz L.M."/>
            <person name="Pedrosa F.O."/>
            <person name="Raittz R.T."/>
            <person name="Marchaukoski J.N."/>
            <person name="Steffens M.B."/>
        </authorList>
    </citation>
    <scope>NUCLEOTIDE SEQUENCE [LARGE SCALE GENOMIC DNA]</scope>
    <source>
        <strain evidence="2">N3</strain>
    </source>
</reference>
<keyword evidence="2" id="KW-1185">Reference proteome</keyword>
<evidence type="ECO:0000313" key="1">
    <source>
        <dbReference type="EMBL" id="AKZ61713.1"/>
    </source>
</evidence>